<reference evidence="1 2" key="1">
    <citation type="submission" date="2019-11" db="EMBL/GenBank/DDBJ databases">
        <title>Metabolism of dissolved organic matter in forest soils.</title>
        <authorList>
            <person name="Cyle K.T."/>
            <person name="Wilhelm R.C."/>
            <person name="Martinez C.E."/>
        </authorList>
    </citation>
    <scope>NUCLEOTIDE SEQUENCE [LARGE SCALE GENOMIC DNA]</scope>
    <source>
        <strain evidence="1 2">5N</strain>
    </source>
</reference>
<comment type="caution">
    <text evidence="1">The sequence shown here is derived from an EMBL/GenBank/DDBJ whole genome shotgun (WGS) entry which is preliminary data.</text>
</comment>
<dbReference type="PANTHER" id="PTHR35271">
    <property type="entry name" value="ABC TRANSPORTER, SUBSTRATE-BINDING LIPOPROTEIN-RELATED"/>
    <property type="match status" value="1"/>
</dbReference>
<protein>
    <recommendedName>
        <fullName evidence="3">ABC transporter substrate-binding protein</fullName>
    </recommendedName>
</protein>
<dbReference type="EMBL" id="WOEZ01000327">
    <property type="protein sequence ID" value="NPT62449.1"/>
    <property type="molecule type" value="Genomic_DNA"/>
</dbReference>
<dbReference type="PANTHER" id="PTHR35271:SF1">
    <property type="entry name" value="ABC TRANSPORTER, SUBSTRATE-BINDING LIPOPROTEIN"/>
    <property type="match status" value="1"/>
</dbReference>
<dbReference type="AlphaFoldDB" id="A0A972P1H9"/>
<gene>
    <name evidence="1" type="ORF">GNZ13_50120</name>
</gene>
<dbReference type="RefSeq" id="WP_172178912.1">
    <property type="nucleotide sequence ID" value="NZ_WOEZ01000327.1"/>
</dbReference>
<sequence length="324" mass="34669">MTTRRQVLATVCALTVIVNVPVAVRSQPSASTRRIGFISPGGTAVVESFRASLADLGYMDGRDIHIDFRAANGQLDRLPELAGELVGLKVDVIAVVGAVTARAVQKATTSIPIVFAIVVDPVADRVVASTDRPGGNMSGVTSFDPQQARMQISLLKEAVPSLERVAILWDLGVSELLTHANEEAARSLGLRPQSFGVRGPTPDIDGAFAAMLSEHAGAVLVLEEPITVVHRKRIAELANAHRLPSMFARDWMDAGGLMAYGTSVVEAVRRMAGFVDRILKGASVGDLPVETVTRQELVLNVKTAREIDLTFPPDLLKRANTIVR</sequence>
<dbReference type="Gene3D" id="3.40.50.2300">
    <property type="match status" value="2"/>
</dbReference>
<dbReference type="InterPro" id="IPR028082">
    <property type="entry name" value="Peripla_BP_I"/>
</dbReference>
<name>A0A972P1H9_9BURK</name>
<dbReference type="SUPFAM" id="SSF53822">
    <property type="entry name" value="Periplasmic binding protein-like I"/>
    <property type="match status" value="1"/>
</dbReference>
<dbReference type="Pfam" id="PF04392">
    <property type="entry name" value="ABC_sub_bind"/>
    <property type="match status" value="1"/>
</dbReference>
<proteinExistence type="predicted"/>
<dbReference type="Proteomes" id="UP000655523">
    <property type="component" value="Unassembled WGS sequence"/>
</dbReference>
<evidence type="ECO:0000313" key="2">
    <source>
        <dbReference type="Proteomes" id="UP000655523"/>
    </source>
</evidence>
<evidence type="ECO:0000313" key="1">
    <source>
        <dbReference type="EMBL" id="NPT62449.1"/>
    </source>
</evidence>
<evidence type="ECO:0008006" key="3">
    <source>
        <dbReference type="Google" id="ProtNLM"/>
    </source>
</evidence>
<dbReference type="InterPro" id="IPR007487">
    <property type="entry name" value="ABC_transpt-TYRBP-like"/>
</dbReference>
<organism evidence="1 2">
    <name type="scientific">Paraburkholderia elongata</name>
    <dbReference type="NCBI Taxonomy" id="2675747"/>
    <lineage>
        <taxon>Bacteria</taxon>
        <taxon>Pseudomonadati</taxon>
        <taxon>Pseudomonadota</taxon>
        <taxon>Betaproteobacteria</taxon>
        <taxon>Burkholderiales</taxon>
        <taxon>Burkholderiaceae</taxon>
        <taxon>Paraburkholderia</taxon>
    </lineage>
</organism>
<accession>A0A972P1H9</accession>
<dbReference type="CDD" id="cd06325">
    <property type="entry name" value="PBP1_ABC_unchar_transporter"/>
    <property type="match status" value="1"/>
</dbReference>
<keyword evidence="2" id="KW-1185">Reference proteome</keyword>